<accession>A0AA49GJV3</accession>
<dbReference type="SUPFAM" id="SSF46626">
    <property type="entry name" value="Cytochrome c"/>
    <property type="match status" value="1"/>
</dbReference>
<reference evidence="7" key="1">
    <citation type="journal article" date="2023" name="Comput. Struct. Biotechnol. J.">
        <title>Discovery of a novel marine Bacteroidetes with a rich repertoire of carbohydrate-active enzymes.</title>
        <authorList>
            <person name="Chen B."/>
            <person name="Liu G."/>
            <person name="Chen Q."/>
            <person name="Wang H."/>
            <person name="Liu L."/>
            <person name="Tang K."/>
        </authorList>
    </citation>
    <scope>NUCLEOTIDE SEQUENCE</scope>
    <source>
        <strain evidence="7">TK19036</strain>
    </source>
</reference>
<evidence type="ECO:0000256" key="3">
    <source>
        <dbReference type="ARBA" id="ARBA00023004"/>
    </source>
</evidence>
<dbReference type="Gene3D" id="1.10.760.10">
    <property type="entry name" value="Cytochrome c-like domain"/>
    <property type="match status" value="1"/>
</dbReference>
<name>A0AA49GJV3_9BACT</name>
<proteinExistence type="predicted"/>
<evidence type="ECO:0000259" key="6">
    <source>
        <dbReference type="PROSITE" id="PS51007"/>
    </source>
</evidence>
<feature type="region of interest" description="Disordered" evidence="5">
    <location>
        <begin position="697"/>
        <end position="724"/>
    </location>
</feature>
<dbReference type="Gene3D" id="2.120.10.30">
    <property type="entry name" value="TolB, C-terminal domain"/>
    <property type="match status" value="1"/>
</dbReference>
<organism evidence="7">
    <name type="scientific">Roseihalotalea indica</name>
    <dbReference type="NCBI Taxonomy" id="2867963"/>
    <lineage>
        <taxon>Bacteria</taxon>
        <taxon>Pseudomonadati</taxon>
        <taxon>Bacteroidota</taxon>
        <taxon>Cytophagia</taxon>
        <taxon>Cytophagales</taxon>
        <taxon>Catalimonadaceae</taxon>
        <taxon>Roseihalotalea</taxon>
    </lineage>
</organism>
<dbReference type="Pfam" id="PF23500">
    <property type="entry name" value="DUF7133"/>
    <property type="match status" value="1"/>
</dbReference>
<dbReference type="GO" id="GO:0020037">
    <property type="term" value="F:heme binding"/>
    <property type="evidence" value="ECO:0007669"/>
    <property type="project" value="InterPro"/>
</dbReference>
<dbReference type="PANTHER" id="PTHR33546">
    <property type="entry name" value="LARGE, MULTIFUNCTIONAL SECRETED PROTEIN-RELATED"/>
    <property type="match status" value="1"/>
</dbReference>
<protein>
    <submittedName>
        <fullName evidence="7">C-type cytochrome</fullName>
    </submittedName>
</protein>
<sequence length="724" mass="81675">MQTFQLEDGFRIELVASEPLIQDPVALDFDAQGRIWVVEMQSYMPDVTGQGEDQPTGRIVILEDHDDDGLMDHTKVFMDSLVLPRTLRLAYGGILYAEPPNLWFVENNNDSPGKKTLIDTAYAVGGNVEHQPNGMLRGMDNWYYNAKSKKRYRLQEGKWISEETEFRGQWGMAMDDEGRLFYNTNSNQLRGDLVPPSTMSRNPDLRYKEAANRQIVKDQRVYPVRPTPGVNRGYKEDVLDEEKRLTTFTAACGPVIYRGDNFPEAYHGNAFVCEPSGNLIKRNILSDSGAYITAEQAYSGQEFLASTDERFRPVSLYNGPEGALYMVDMYRGIIQHETYVTDYLRDQILSRGLEKPIGLGRIYRIVYEGNWWERLIPHFGSSAPALQSVTDQELVGYLSHPNGWWRDEAQRLLVERNSTSVVPELRELLNEDNSLAKIHALWTLEGMGEHSSEIILKALQDDDPLVVVAGLRIGERNVGLEQAKEVLHLYEALSEHADPKVQLQLALSLGEFLETDSASVMQMLTSLGLEQGHDPLMQEAIISSVHRHERELLASLSQETPQHLEMITALKEVITNTELKKQLASKTLTPEEQKQFVVGKSLYEKTCAGCHQDNGEGMTPIAPPLAGSEWVTGPQDRLIRVVLHGLMGPVTVNGKVYQEPEVQPVMPGLKDNPEFTDDKLAAVLTYVRNVWGNEADSVEPSTVKEIREQAAERESPFREQDFIP</sequence>
<dbReference type="InterPro" id="IPR036909">
    <property type="entry name" value="Cyt_c-like_dom_sf"/>
</dbReference>
<reference evidence="7" key="2">
    <citation type="journal article" date="2024" name="Antonie Van Leeuwenhoek">
        <title>Roseihalotalea indica gen. nov., sp. nov., a halophilic Bacteroidetes from mesopelagic Southwest Indian Ocean with higher carbohydrate metabolic potential.</title>
        <authorList>
            <person name="Chen B."/>
            <person name="Zhang M."/>
            <person name="Lin D."/>
            <person name="Ye J."/>
            <person name="Tang K."/>
        </authorList>
    </citation>
    <scope>NUCLEOTIDE SEQUENCE</scope>
    <source>
        <strain evidence="7">TK19036</strain>
    </source>
</reference>
<dbReference type="InterPro" id="IPR011989">
    <property type="entry name" value="ARM-like"/>
</dbReference>
<dbReference type="InterPro" id="IPR011041">
    <property type="entry name" value="Quinoprot_gluc/sorb_DH_b-prop"/>
</dbReference>
<dbReference type="InterPro" id="IPR011042">
    <property type="entry name" value="6-blade_b-propeller_TolB-like"/>
</dbReference>
<dbReference type="InterPro" id="IPR016024">
    <property type="entry name" value="ARM-type_fold"/>
</dbReference>
<dbReference type="SUPFAM" id="SSF50952">
    <property type="entry name" value="Soluble quinoprotein glucose dehydrogenase"/>
    <property type="match status" value="1"/>
</dbReference>
<dbReference type="Gene3D" id="1.25.10.10">
    <property type="entry name" value="Leucine-rich Repeat Variant"/>
    <property type="match status" value="1"/>
</dbReference>
<dbReference type="Pfam" id="PF00034">
    <property type="entry name" value="Cytochrom_C"/>
    <property type="match status" value="1"/>
</dbReference>
<dbReference type="PROSITE" id="PS51007">
    <property type="entry name" value="CYTC"/>
    <property type="match status" value="1"/>
</dbReference>
<dbReference type="InterPro" id="IPR055557">
    <property type="entry name" value="DUF7133"/>
</dbReference>
<evidence type="ECO:0000256" key="1">
    <source>
        <dbReference type="ARBA" id="ARBA00022617"/>
    </source>
</evidence>
<keyword evidence="2 4" id="KW-0479">Metal-binding</keyword>
<evidence type="ECO:0000256" key="4">
    <source>
        <dbReference type="PROSITE-ProRule" id="PRU00433"/>
    </source>
</evidence>
<dbReference type="InterPro" id="IPR009056">
    <property type="entry name" value="Cyt_c-like_dom"/>
</dbReference>
<dbReference type="PANTHER" id="PTHR33546:SF1">
    <property type="entry name" value="LARGE, MULTIFUNCTIONAL SECRETED PROTEIN"/>
    <property type="match status" value="1"/>
</dbReference>
<dbReference type="AlphaFoldDB" id="A0AA49GJV3"/>
<feature type="compositionally biased region" description="Basic and acidic residues" evidence="5">
    <location>
        <begin position="702"/>
        <end position="724"/>
    </location>
</feature>
<dbReference type="EMBL" id="CP120682">
    <property type="protein sequence ID" value="WKN36185.1"/>
    <property type="molecule type" value="Genomic_DNA"/>
</dbReference>
<dbReference type="GO" id="GO:0046872">
    <property type="term" value="F:metal ion binding"/>
    <property type="evidence" value="ECO:0007669"/>
    <property type="project" value="UniProtKB-KW"/>
</dbReference>
<dbReference type="GO" id="GO:0009055">
    <property type="term" value="F:electron transfer activity"/>
    <property type="evidence" value="ECO:0007669"/>
    <property type="project" value="InterPro"/>
</dbReference>
<keyword evidence="3 4" id="KW-0408">Iron</keyword>
<evidence type="ECO:0000256" key="5">
    <source>
        <dbReference type="SAM" id="MobiDB-lite"/>
    </source>
</evidence>
<dbReference type="SUPFAM" id="SSF48371">
    <property type="entry name" value="ARM repeat"/>
    <property type="match status" value="1"/>
</dbReference>
<keyword evidence="1 4" id="KW-0349">Heme</keyword>
<evidence type="ECO:0000256" key="2">
    <source>
        <dbReference type="ARBA" id="ARBA00022723"/>
    </source>
</evidence>
<evidence type="ECO:0000313" key="7">
    <source>
        <dbReference type="EMBL" id="WKN36185.1"/>
    </source>
</evidence>
<gene>
    <name evidence="7" type="ORF">K4G66_27855</name>
</gene>
<feature type="domain" description="Cytochrome c" evidence="6">
    <location>
        <begin position="594"/>
        <end position="691"/>
    </location>
</feature>